<feature type="signal peptide" evidence="1">
    <location>
        <begin position="1"/>
        <end position="19"/>
    </location>
</feature>
<protein>
    <submittedName>
        <fullName evidence="2">Uncharacterized protein</fullName>
    </submittedName>
</protein>
<dbReference type="Proteomes" id="UP000799424">
    <property type="component" value="Unassembled WGS sequence"/>
</dbReference>
<evidence type="ECO:0000313" key="3">
    <source>
        <dbReference type="Proteomes" id="UP000799424"/>
    </source>
</evidence>
<name>A0A6A6ZDB1_9PLEO</name>
<reference evidence="2" key="1">
    <citation type="journal article" date="2020" name="Stud. Mycol.">
        <title>101 Dothideomycetes genomes: a test case for predicting lifestyles and emergence of pathogens.</title>
        <authorList>
            <person name="Haridas S."/>
            <person name="Albert R."/>
            <person name="Binder M."/>
            <person name="Bloem J."/>
            <person name="Labutti K."/>
            <person name="Salamov A."/>
            <person name="Andreopoulos B."/>
            <person name="Baker S."/>
            <person name="Barry K."/>
            <person name="Bills G."/>
            <person name="Bluhm B."/>
            <person name="Cannon C."/>
            <person name="Castanera R."/>
            <person name="Culley D."/>
            <person name="Daum C."/>
            <person name="Ezra D."/>
            <person name="Gonzalez J."/>
            <person name="Henrissat B."/>
            <person name="Kuo A."/>
            <person name="Liang C."/>
            <person name="Lipzen A."/>
            <person name="Lutzoni F."/>
            <person name="Magnuson J."/>
            <person name="Mondo S."/>
            <person name="Nolan M."/>
            <person name="Ohm R."/>
            <person name="Pangilinan J."/>
            <person name="Park H.-J."/>
            <person name="Ramirez L."/>
            <person name="Alfaro M."/>
            <person name="Sun H."/>
            <person name="Tritt A."/>
            <person name="Yoshinaga Y."/>
            <person name="Zwiers L.-H."/>
            <person name="Turgeon B."/>
            <person name="Goodwin S."/>
            <person name="Spatafora J."/>
            <person name="Crous P."/>
            <person name="Grigoriev I."/>
        </authorList>
    </citation>
    <scope>NUCLEOTIDE SEQUENCE</scope>
    <source>
        <strain evidence="2">CBS 113818</strain>
    </source>
</reference>
<proteinExistence type="predicted"/>
<organism evidence="2 3">
    <name type="scientific">Ophiobolus disseminans</name>
    <dbReference type="NCBI Taxonomy" id="1469910"/>
    <lineage>
        <taxon>Eukaryota</taxon>
        <taxon>Fungi</taxon>
        <taxon>Dikarya</taxon>
        <taxon>Ascomycota</taxon>
        <taxon>Pezizomycotina</taxon>
        <taxon>Dothideomycetes</taxon>
        <taxon>Pleosporomycetidae</taxon>
        <taxon>Pleosporales</taxon>
        <taxon>Pleosporineae</taxon>
        <taxon>Phaeosphaeriaceae</taxon>
        <taxon>Ophiobolus</taxon>
    </lineage>
</organism>
<dbReference type="AlphaFoldDB" id="A0A6A6ZDB1"/>
<feature type="chain" id="PRO_5025636502" evidence="1">
    <location>
        <begin position="20"/>
        <end position="160"/>
    </location>
</feature>
<keyword evidence="1" id="KW-0732">Signal</keyword>
<sequence length="160" mass="18178">MQILSILPTVVLPTALALALPIEPVSPDSLENTFTVSNLQAWVGDTDNAHNNWVEFDSYASTDSSHYRCVVDALMPLYEKQIPCRKLNGAPKDYVWFVMSEDFNELTIKRLREVGGTYLSEIFTQGTYWNTENATATAIPNGKWYQRAEPWKFVVTSTHR</sequence>
<keyword evidence="3" id="KW-1185">Reference proteome</keyword>
<dbReference type="EMBL" id="MU006249">
    <property type="protein sequence ID" value="KAF2818699.1"/>
    <property type="molecule type" value="Genomic_DNA"/>
</dbReference>
<evidence type="ECO:0000256" key="1">
    <source>
        <dbReference type="SAM" id="SignalP"/>
    </source>
</evidence>
<evidence type="ECO:0000313" key="2">
    <source>
        <dbReference type="EMBL" id="KAF2818699.1"/>
    </source>
</evidence>
<gene>
    <name evidence="2" type="ORF">CC86DRAFT_432734</name>
</gene>
<accession>A0A6A6ZDB1</accession>